<accession>A0ABU4W1X7</accession>
<reference evidence="6" key="1">
    <citation type="journal article" date="2023" name="Phytobiomes J">
        <title>Deciphering the key players within the bacterial microbiota associated with aerial crown gall tumors on rhododendron: Insights into the gallobiome.</title>
        <authorList>
            <person name="Kuzmanovic N."/>
            <person name="Nesme J."/>
            <person name="Wolf J."/>
            <person name="Neumann-Schaal M."/>
            <person name="Petersen J."/>
            <person name="Fernandez-Gnecco G."/>
            <person name="Sproeer C."/>
            <person name="Bunk B."/>
            <person name="Overmann J."/>
            <person name="Sorensen S.J."/>
            <person name="Idczak E."/>
            <person name="Smalla K."/>
        </authorList>
    </citation>
    <scope>NUCLEOTIDE SEQUENCE [LARGE SCALE GENOMIC DNA]</scope>
    <source>
        <strain evidence="6">Rho-14.1</strain>
    </source>
</reference>
<proteinExistence type="inferred from homology"/>
<dbReference type="InterPro" id="IPR058163">
    <property type="entry name" value="LysR-type_TF_proteobact-type"/>
</dbReference>
<keyword evidence="4" id="KW-0804">Transcription</keyword>
<evidence type="ECO:0000256" key="2">
    <source>
        <dbReference type="ARBA" id="ARBA00023015"/>
    </source>
</evidence>
<dbReference type="EMBL" id="JAVRAD010000012">
    <property type="protein sequence ID" value="MDX8331774.1"/>
    <property type="molecule type" value="Genomic_DNA"/>
</dbReference>
<dbReference type="Gene3D" id="1.10.10.10">
    <property type="entry name" value="Winged helix-like DNA-binding domain superfamily/Winged helix DNA-binding domain"/>
    <property type="match status" value="1"/>
</dbReference>
<protein>
    <submittedName>
        <fullName evidence="6">LysR family transcriptional regulator</fullName>
    </submittedName>
</protein>
<dbReference type="SUPFAM" id="SSF53850">
    <property type="entry name" value="Periplasmic binding protein-like II"/>
    <property type="match status" value="1"/>
</dbReference>
<name>A0ABU4W1X7_9HYPH</name>
<comment type="caution">
    <text evidence="6">The sequence shown here is derived from an EMBL/GenBank/DDBJ whole genome shotgun (WGS) entry which is preliminary data.</text>
</comment>
<dbReference type="Gene3D" id="3.40.190.290">
    <property type="match status" value="1"/>
</dbReference>
<keyword evidence="3" id="KW-0238">DNA-binding</keyword>
<keyword evidence="7" id="KW-1185">Reference proteome</keyword>
<dbReference type="Proteomes" id="UP001277561">
    <property type="component" value="Unassembled WGS sequence"/>
</dbReference>
<evidence type="ECO:0000313" key="6">
    <source>
        <dbReference type="EMBL" id="MDX8331774.1"/>
    </source>
</evidence>
<dbReference type="InterPro" id="IPR005119">
    <property type="entry name" value="LysR_subst-bd"/>
</dbReference>
<dbReference type="SUPFAM" id="SSF46785">
    <property type="entry name" value="Winged helix' DNA-binding domain"/>
    <property type="match status" value="1"/>
</dbReference>
<dbReference type="PRINTS" id="PR00039">
    <property type="entry name" value="HTHLYSR"/>
</dbReference>
<dbReference type="InterPro" id="IPR000847">
    <property type="entry name" value="LysR_HTH_N"/>
</dbReference>
<gene>
    <name evidence="6" type="ORF">RMS29_21400</name>
</gene>
<organism evidence="6 7">
    <name type="scientific">Agrobacterium rosae</name>
    <dbReference type="NCBI Taxonomy" id="1972867"/>
    <lineage>
        <taxon>Bacteria</taxon>
        <taxon>Pseudomonadati</taxon>
        <taxon>Pseudomonadota</taxon>
        <taxon>Alphaproteobacteria</taxon>
        <taxon>Hyphomicrobiales</taxon>
        <taxon>Rhizobiaceae</taxon>
        <taxon>Rhizobium/Agrobacterium group</taxon>
        <taxon>Agrobacterium</taxon>
    </lineage>
</organism>
<evidence type="ECO:0000256" key="4">
    <source>
        <dbReference type="ARBA" id="ARBA00023163"/>
    </source>
</evidence>
<sequence length="297" mass="33268">MLRENVNDLLAFLVVARERSFTKAAAKLGVSQSGLSHTVRGLEERLGLRLLTRTTRSVAPTPEGERLLTMVGPRFEEIEGELIALTDLREKPAGTIRITAEDFAIDHVLWPKLRKVLHEYPDIKVEFVVDYGLADIVAERFDAGVRLGEIVSQGMIAVRISPEQRMVVIGSPDYLDRRPPPQVPQDLTHHDCINLRLPTKGGLYVWEFEKDGQELRVRVDGQMTCNGITQIRNMAIDGFGLGFIPEGLAQPEIEAGRLVEVLGDWCPYYPGYHLVYPSRRQSSAAFNVVVDALRDRG</sequence>
<evidence type="ECO:0000313" key="7">
    <source>
        <dbReference type="Proteomes" id="UP001277561"/>
    </source>
</evidence>
<evidence type="ECO:0000259" key="5">
    <source>
        <dbReference type="PROSITE" id="PS50931"/>
    </source>
</evidence>
<dbReference type="Pfam" id="PF03466">
    <property type="entry name" value="LysR_substrate"/>
    <property type="match status" value="1"/>
</dbReference>
<evidence type="ECO:0000256" key="3">
    <source>
        <dbReference type="ARBA" id="ARBA00023125"/>
    </source>
</evidence>
<dbReference type="InterPro" id="IPR036388">
    <property type="entry name" value="WH-like_DNA-bd_sf"/>
</dbReference>
<comment type="similarity">
    <text evidence="1">Belongs to the LysR transcriptional regulatory family.</text>
</comment>
<dbReference type="PANTHER" id="PTHR30537">
    <property type="entry name" value="HTH-TYPE TRANSCRIPTIONAL REGULATOR"/>
    <property type="match status" value="1"/>
</dbReference>
<dbReference type="InterPro" id="IPR036390">
    <property type="entry name" value="WH_DNA-bd_sf"/>
</dbReference>
<dbReference type="PROSITE" id="PS50931">
    <property type="entry name" value="HTH_LYSR"/>
    <property type="match status" value="1"/>
</dbReference>
<dbReference type="CDD" id="cd08474">
    <property type="entry name" value="PBP2_CrgA_like_5"/>
    <property type="match status" value="1"/>
</dbReference>
<dbReference type="PANTHER" id="PTHR30537:SF1">
    <property type="entry name" value="HTH-TYPE TRANSCRIPTIONAL REGULATOR PGRR"/>
    <property type="match status" value="1"/>
</dbReference>
<evidence type="ECO:0000256" key="1">
    <source>
        <dbReference type="ARBA" id="ARBA00009437"/>
    </source>
</evidence>
<feature type="domain" description="HTH lysR-type" evidence="5">
    <location>
        <begin position="4"/>
        <end position="61"/>
    </location>
</feature>
<dbReference type="RefSeq" id="WP_320188371.1">
    <property type="nucleotide sequence ID" value="NZ_CP192768.1"/>
</dbReference>
<keyword evidence="2" id="KW-0805">Transcription regulation</keyword>
<dbReference type="Pfam" id="PF00126">
    <property type="entry name" value="HTH_1"/>
    <property type="match status" value="1"/>
</dbReference>